<evidence type="ECO:0000313" key="1">
    <source>
        <dbReference type="EMBL" id="MDQ0164857.1"/>
    </source>
</evidence>
<proteinExistence type="predicted"/>
<keyword evidence="1" id="KW-0808">Transferase</keyword>
<name>A0ABT9VV37_9BACI</name>
<comment type="caution">
    <text evidence="1">The sequence shown here is derived from an EMBL/GenBank/DDBJ whole genome shotgun (WGS) entry which is preliminary data.</text>
</comment>
<organism evidence="1 2">
    <name type="scientific">Caldalkalibacillus horti</name>
    <dbReference type="NCBI Taxonomy" id="77523"/>
    <lineage>
        <taxon>Bacteria</taxon>
        <taxon>Bacillati</taxon>
        <taxon>Bacillota</taxon>
        <taxon>Bacilli</taxon>
        <taxon>Bacillales</taxon>
        <taxon>Bacillaceae</taxon>
        <taxon>Caldalkalibacillus</taxon>
    </lineage>
</organism>
<dbReference type="Gene3D" id="3.40.50.300">
    <property type="entry name" value="P-loop containing nucleotide triphosphate hydrolases"/>
    <property type="match status" value="1"/>
</dbReference>
<keyword evidence="1" id="KW-0418">Kinase</keyword>
<keyword evidence="2" id="KW-1185">Reference proteome</keyword>
<dbReference type="InterPro" id="IPR027417">
    <property type="entry name" value="P-loop_NTPase"/>
</dbReference>
<evidence type="ECO:0000313" key="2">
    <source>
        <dbReference type="Proteomes" id="UP001235840"/>
    </source>
</evidence>
<dbReference type="SUPFAM" id="SSF52540">
    <property type="entry name" value="P-loop containing nucleoside triphosphate hydrolases"/>
    <property type="match status" value="1"/>
</dbReference>
<dbReference type="Proteomes" id="UP001235840">
    <property type="component" value="Unassembled WGS sequence"/>
</dbReference>
<reference evidence="1 2" key="1">
    <citation type="submission" date="2023-07" db="EMBL/GenBank/DDBJ databases">
        <title>Genomic Encyclopedia of Type Strains, Phase IV (KMG-IV): sequencing the most valuable type-strain genomes for metagenomic binning, comparative biology and taxonomic classification.</title>
        <authorList>
            <person name="Goeker M."/>
        </authorList>
    </citation>
    <scope>NUCLEOTIDE SEQUENCE [LARGE SCALE GENOMIC DNA]</scope>
    <source>
        <strain evidence="1 2">DSM 12751</strain>
    </source>
</reference>
<dbReference type="EMBL" id="JAUSTY010000003">
    <property type="protein sequence ID" value="MDQ0164857.1"/>
    <property type="molecule type" value="Genomic_DNA"/>
</dbReference>
<dbReference type="GO" id="GO:0016301">
    <property type="term" value="F:kinase activity"/>
    <property type="evidence" value="ECO:0007669"/>
    <property type="project" value="UniProtKB-KW"/>
</dbReference>
<gene>
    <name evidence="1" type="ORF">J2S11_000757</name>
</gene>
<dbReference type="Pfam" id="PF13671">
    <property type="entry name" value="AAA_33"/>
    <property type="match status" value="1"/>
</dbReference>
<dbReference type="RefSeq" id="WP_307391116.1">
    <property type="nucleotide sequence ID" value="NZ_BAAADK010000010.1"/>
</dbReference>
<protein>
    <submittedName>
        <fullName evidence="1">2-phosphoglycerate kinase</fullName>
    </submittedName>
</protein>
<sequence length="195" mass="22977">MIIWLNGAFGSGKTTCAFELHRRLPNSFVYDPENVGYFIRSNVPREASKPDFQDCEQWRSFNYEMLLYIYQNYKGTMIVPMTITSKLYYEEIIERLANDGVEIKHFILYADKKTLIKRLNKRLERGDSWAKAQIDRCLHSFDHIITEEKIMTDKLAPERVVEEVAGRSGLELEPDRRSKVKKLMDRALVLIKHIR</sequence>
<accession>A0ABT9VV37</accession>